<dbReference type="CDD" id="cd16936">
    <property type="entry name" value="HATPase_RsbW-like"/>
    <property type="match status" value="1"/>
</dbReference>
<accession>A0A4P6HJ02</accession>
<dbReference type="PANTHER" id="PTHR35526">
    <property type="entry name" value="ANTI-SIGMA-F FACTOR RSBW-RELATED"/>
    <property type="match status" value="1"/>
</dbReference>
<evidence type="ECO:0000313" key="4">
    <source>
        <dbReference type="Proteomes" id="UP000293296"/>
    </source>
</evidence>
<protein>
    <recommendedName>
        <fullName evidence="2">N-acetyltransferase domain-containing protein</fullName>
    </recommendedName>
</protein>
<dbReference type="KEGG" id="dcb:C3Y92_00275"/>
<dbReference type="GO" id="GO:0016747">
    <property type="term" value="F:acyltransferase activity, transferring groups other than amino-acyl groups"/>
    <property type="evidence" value="ECO:0007669"/>
    <property type="project" value="InterPro"/>
</dbReference>
<dbReference type="InterPro" id="IPR016181">
    <property type="entry name" value="Acyl_CoA_acyltransferase"/>
</dbReference>
<evidence type="ECO:0000259" key="2">
    <source>
        <dbReference type="PROSITE" id="PS51186"/>
    </source>
</evidence>
<dbReference type="EMBL" id="CP026538">
    <property type="protein sequence ID" value="QAZ65760.1"/>
    <property type="molecule type" value="Genomic_DNA"/>
</dbReference>
<dbReference type="SUPFAM" id="SSF55874">
    <property type="entry name" value="ATPase domain of HSP90 chaperone/DNA topoisomerase II/histidine kinase"/>
    <property type="match status" value="1"/>
</dbReference>
<organism evidence="3 4">
    <name type="scientific">Solidesulfovibrio carbinolicus</name>
    <dbReference type="NCBI Taxonomy" id="296842"/>
    <lineage>
        <taxon>Bacteria</taxon>
        <taxon>Pseudomonadati</taxon>
        <taxon>Thermodesulfobacteriota</taxon>
        <taxon>Desulfovibrionia</taxon>
        <taxon>Desulfovibrionales</taxon>
        <taxon>Desulfovibrionaceae</taxon>
        <taxon>Solidesulfovibrio</taxon>
    </lineage>
</organism>
<evidence type="ECO:0000313" key="3">
    <source>
        <dbReference type="EMBL" id="QAZ65760.1"/>
    </source>
</evidence>
<dbReference type="Proteomes" id="UP000293296">
    <property type="component" value="Chromosome"/>
</dbReference>
<dbReference type="Gene3D" id="3.30.565.10">
    <property type="entry name" value="Histidine kinase-like ATPase, C-terminal domain"/>
    <property type="match status" value="1"/>
</dbReference>
<dbReference type="InterPro" id="IPR036890">
    <property type="entry name" value="HATPase_C_sf"/>
</dbReference>
<dbReference type="Pfam" id="PF13581">
    <property type="entry name" value="HATPase_c_2"/>
    <property type="match status" value="1"/>
</dbReference>
<name>A0A4P6HJ02_9BACT</name>
<dbReference type="Gene3D" id="3.40.630.30">
    <property type="match status" value="1"/>
</dbReference>
<keyword evidence="1" id="KW-0808">Transferase</keyword>
<dbReference type="PROSITE" id="PS51186">
    <property type="entry name" value="GNAT"/>
    <property type="match status" value="1"/>
</dbReference>
<keyword evidence="4" id="KW-1185">Reference proteome</keyword>
<dbReference type="PANTHER" id="PTHR35526:SF3">
    <property type="entry name" value="ANTI-SIGMA-F FACTOR RSBW"/>
    <property type="match status" value="1"/>
</dbReference>
<proteinExistence type="predicted"/>
<dbReference type="AlphaFoldDB" id="A0A4P6HJ02"/>
<evidence type="ECO:0000256" key="1">
    <source>
        <dbReference type="ARBA" id="ARBA00022527"/>
    </source>
</evidence>
<reference evidence="3 4" key="1">
    <citation type="submission" date="2018-02" db="EMBL/GenBank/DDBJ databases">
        <title>Genome sequence of Desulfovibrio carbinolicus DSM 3852.</title>
        <authorList>
            <person name="Wilbanks E."/>
            <person name="Skennerton C.T."/>
            <person name="Orphan V.J."/>
        </authorList>
    </citation>
    <scope>NUCLEOTIDE SEQUENCE [LARGE SCALE GENOMIC DNA]</scope>
    <source>
        <strain evidence="3 4">DSM 3852</strain>
    </source>
</reference>
<feature type="domain" description="N-acetyltransferase" evidence="2">
    <location>
        <begin position="174"/>
        <end position="360"/>
    </location>
</feature>
<dbReference type="InterPro" id="IPR000182">
    <property type="entry name" value="GNAT_dom"/>
</dbReference>
<dbReference type="OrthoDB" id="9792240at2"/>
<dbReference type="GO" id="GO:0004674">
    <property type="term" value="F:protein serine/threonine kinase activity"/>
    <property type="evidence" value="ECO:0007669"/>
    <property type="project" value="UniProtKB-KW"/>
</dbReference>
<keyword evidence="1" id="KW-0723">Serine/threonine-protein kinase</keyword>
<dbReference type="InterPro" id="IPR003594">
    <property type="entry name" value="HATPase_dom"/>
</dbReference>
<gene>
    <name evidence="3" type="ORF">C3Y92_00275</name>
</gene>
<sequence length="514" mass="55536">MDRYSELTLRLHDPICLHLPARERWVGVAVAAAGEYASLLGFSKERVRDISLALDEAVMNALAFGYGGQNDELTVIMSETGHGLRLTVRSKGLPLDESRLPQYDPSRLGEGDTTGLGTHLIRRLVDQVFFSVKEDGEREVSMVALLPLDLPVAREKSEGDAPEWPAANQSLPPQVLRRAAPHDADAIARLALRSHGTVLFDERIYYPASVREMLETGEMISVVSEVEGVGITGHGALLHLEAGVRELTFGFVDARHQGKGCSWGLADCLMRIAAERGVRVVLASAVTSHVRSQRSALHAGLRESALLAAAGPAASVWSEGSADKADVVPGRIADLVFVRCLGEPDPSPVYLPVRHKRMIESIFANIGLSHLPDSGASHGTALPSTPTILEFESDFKEGWTFITISEPGRDALAQIESHLKTSRTRVTPLTVLLLPLDNGHTPELSEAAEKLGFFFAGIGPSQEGRMNLALQFLCGVEPDFQSIQLHTAFARELLDYVRSCAAQNELGLGDVGAS</sequence>
<dbReference type="SUPFAM" id="SSF55729">
    <property type="entry name" value="Acyl-CoA N-acyltransferases (Nat)"/>
    <property type="match status" value="1"/>
</dbReference>
<dbReference type="InterPro" id="IPR050267">
    <property type="entry name" value="Anti-sigma-factor_SerPK"/>
</dbReference>
<keyword evidence="1" id="KW-0418">Kinase</keyword>